<dbReference type="InterPro" id="IPR000719">
    <property type="entry name" value="Prot_kinase_dom"/>
</dbReference>
<keyword evidence="3" id="KW-0808">Transferase</keyword>
<accession>A0A9P4TVA1</accession>
<keyword evidence="6 9" id="KW-0067">ATP-binding</keyword>
<feature type="compositionally biased region" description="Low complexity" evidence="10">
    <location>
        <begin position="18"/>
        <end position="29"/>
    </location>
</feature>
<dbReference type="Pfam" id="PF00069">
    <property type="entry name" value="Pkinase"/>
    <property type="match status" value="1"/>
</dbReference>
<comment type="catalytic activity">
    <reaction evidence="7">
        <text>L-threonyl-[protein] + ATP = O-phospho-L-threonyl-[protein] + ADP + H(+)</text>
        <dbReference type="Rhea" id="RHEA:46608"/>
        <dbReference type="Rhea" id="RHEA-COMP:11060"/>
        <dbReference type="Rhea" id="RHEA-COMP:11605"/>
        <dbReference type="ChEBI" id="CHEBI:15378"/>
        <dbReference type="ChEBI" id="CHEBI:30013"/>
        <dbReference type="ChEBI" id="CHEBI:30616"/>
        <dbReference type="ChEBI" id="CHEBI:61977"/>
        <dbReference type="ChEBI" id="CHEBI:456216"/>
        <dbReference type="EC" id="2.7.11.1"/>
    </reaction>
</comment>
<feature type="compositionally biased region" description="Basic and acidic residues" evidence="10">
    <location>
        <begin position="246"/>
        <end position="269"/>
    </location>
</feature>
<evidence type="ECO:0000256" key="3">
    <source>
        <dbReference type="ARBA" id="ARBA00022679"/>
    </source>
</evidence>
<evidence type="ECO:0000256" key="9">
    <source>
        <dbReference type="PROSITE-ProRule" id="PRU10141"/>
    </source>
</evidence>
<evidence type="ECO:0000256" key="10">
    <source>
        <dbReference type="SAM" id="MobiDB-lite"/>
    </source>
</evidence>
<dbReference type="OrthoDB" id="6513151at2759"/>
<sequence length="772" mass="84358">MAQADQTVRFASVQQEYSPDPSLQPSDSPAYPQPRDDISPETQEELKNLSMSLQRSRLQTRRLNDFAFDPVSLPVSRVPSNSSDRTQSELQSSRHPSDTSAFNTPPLTPAASGEHRRSSAGPGKLPEPSVVTPQISPPHEAPPTSIQAIQNEQRPSAAARARLPISSGSRPRSVNDNGPVSPYPRDPASHAPGSIADSLPASNDGSPTSTPRPGTPGAPPSGTQSPSGRPLTPGELDNPYARSKRAAQERQLDTLDAKFVFGREGERPKSQHILSSHQGSFHNGSSSSKAPDNKRLSIFGGGSGSSSKSDEKHHGNHNSMSELKRFFKFGGHKKDKDKHKKDKESSSSEKEKTSIYTKSDGTRTPPSQRSSVAIPFADDHGLESKYGKFGKMLGSGAGGSVRLMKRGSDGTTFAVKQFRDRHSYESERDYNKKVTAEFCIGSTLHHGNIIETMDIIHEKGKWYEVMEYAPYDLFAIVMTGKMSREEVSCATLQILSGLTYLHSMGLAHRDMKLDNVVVNEHGIMKIIDFGSAVVFKYPFEDEIVLASGIVGSDPYLAPEVYDVQKYDPQPTDIWSLAIMFCCMTLRRFPWKAPRTSDNSYKLFVSEPTEEERRTTAYPQTQRLLSTSEPASRLPSDGTESSHQHYHHSDPTSRNTEANTGSANASSASTTAPSSSAVSATTSTTSQTTQQPAVIKGPWRLLRLLPRETRHIIGRMLELDPNKRATLDEIVSDPWVLKTPICQQEEGGTIFRAEGHTHTLEPGSGGSAAPSKK</sequence>
<dbReference type="PROSITE" id="PS00107">
    <property type="entry name" value="PROTEIN_KINASE_ATP"/>
    <property type="match status" value="1"/>
</dbReference>
<evidence type="ECO:0000313" key="12">
    <source>
        <dbReference type="EMBL" id="KAF2423630.1"/>
    </source>
</evidence>
<dbReference type="SUPFAM" id="SSF56112">
    <property type="entry name" value="Protein kinase-like (PK-like)"/>
    <property type="match status" value="1"/>
</dbReference>
<comment type="caution">
    <text evidence="12">The sequence shown here is derived from an EMBL/GenBank/DDBJ whole genome shotgun (WGS) entry which is preliminary data.</text>
</comment>
<dbReference type="InterPro" id="IPR008271">
    <property type="entry name" value="Ser/Thr_kinase_AS"/>
</dbReference>
<feature type="domain" description="Protein kinase" evidence="11">
    <location>
        <begin position="387"/>
        <end position="735"/>
    </location>
</feature>
<feature type="compositionally biased region" description="Polar residues" evidence="10">
    <location>
        <begin position="272"/>
        <end position="290"/>
    </location>
</feature>
<dbReference type="GO" id="GO:0004674">
    <property type="term" value="F:protein serine/threonine kinase activity"/>
    <property type="evidence" value="ECO:0007669"/>
    <property type="project" value="UniProtKB-KW"/>
</dbReference>
<keyword evidence="2" id="KW-0723">Serine/threonine-protein kinase</keyword>
<dbReference type="PANTHER" id="PTHR24343:SF137">
    <property type="entry name" value="SERINE_THREONINE-PROTEIN KINASE HRK1"/>
    <property type="match status" value="1"/>
</dbReference>
<keyword evidence="5" id="KW-0418">Kinase</keyword>
<feature type="compositionally biased region" description="Polar residues" evidence="10">
    <location>
        <begin position="144"/>
        <end position="154"/>
    </location>
</feature>
<dbReference type="InterPro" id="IPR011009">
    <property type="entry name" value="Kinase-like_dom_sf"/>
</dbReference>
<dbReference type="GO" id="GO:0005829">
    <property type="term" value="C:cytosol"/>
    <property type="evidence" value="ECO:0007669"/>
    <property type="project" value="TreeGrafter"/>
</dbReference>
<feature type="compositionally biased region" description="Polar residues" evidence="10">
    <location>
        <begin position="616"/>
        <end position="629"/>
    </location>
</feature>
<comment type="catalytic activity">
    <reaction evidence="8">
        <text>L-seryl-[protein] + ATP = O-phospho-L-seryl-[protein] + ADP + H(+)</text>
        <dbReference type="Rhea" id="RHEA:17989"/>
        <dbReference type="Rhea" id="RHEA-COMP:9863"/>
        <dbReference type="Rhea" id="RHEA-COMP:11604"/>
        <dbReference type="ChEBI" id="CHEBI:15378"/>
        <dbReference type="ChEBI" id="CHEBI:29999"/>
        <dbReference type="ChEBI" id="CHEBI:30616"/>
        <dbReference type="ChEBI" id="CHEBI:83421"/>
        <dbReference type="ChEBI" id="CHEBI:456216"/>
        <dbReference type="EC" id="2.7.11.1"/>
    </reaction>
</comment>
<dbReference type="FunFam" id="1.10.510.10:FF:000595">
    <property type="entry name" value="Protein kinase, putative (AFU_orthologue AFUA_5G11840)"/>
    <property type="match status" value="1"/>
</dbReference>
<feature type="compositionally biased region" description="Polar residues" evidence="10">
    <location>
        <begin position="354"/>
        <end position="371"/>
    </location>
</feature>
<keyword evidence="13" id="KW-1185">Reference proteome</keyword>
<evidence type="ECO:0000256" key="8">
    <source>
        <dbReference type="ARBA" id="ARBA00048679"/>
    </source>
</evidence>
<feature type="binding site" evidence="9">
    <location>
        <position position="416"/>
    </location>
    <ligand>
        <name>ATP</name>
        <dbReference type="ChEBI" id="CHEBI:30616"/>
    </ligand>
</feature>
<evidence type="ECO:0000256" key="1">
    <source>
        <dbReference type="ARBA" id="ARBA00012513"/>
    </source>
</evidence>
<organism evidence="12 13">
    <name type="scientific">Tothia fuscella</name>
    <dbReference type="NCBI Taxonomy" id="1048955"/>
    <lineage>
        <taxon>Eukaryota</taxon>
        <taxon>Fungi</taxon>
        <taxon>Dikarya</taxon>
        <taxon>Ascomycota</taxon>
        <taxon>Pezizomycotina</taxon>
        <taxon>Dothideomycetes</taxon>
        <taxon>Pleosporomycetidae</taxon>
        <taxon>Venturiales</taxon>
        <taxon>Cylindrosympodiaceae</taxon>
        <taxon>Tothia</taxon>
    </lineage>
</organism>
<feature type="region of interest" description="Disordered" evidence="10">
    <location>
        <begin position="605"/>
        <end position="692"/>
    </location>
</feature>
<evidence type="ECO:0000256" key="7">
    <source>
        <dbReference type="ARBA" id="ARBA00047899"/>
    </source>
</evidence>
<gene>
    <name evidence="12" type="ORF">EJ08DRAFT_652631</name>
</gene>
<feature type="compositionally biased region" description="Low complexity" evidence="10">
    <location>
        <begin position="654"/>
        <end position="688"/>
    </location>
</feature>
<feature type="compositionally biased region" description="Basic and acidic residues" evidence="10">
    <location>
        <begin position="342"/>
        <end position="353"/>
    </location>
</feature>
<feature type="compositionally biased region" description="Polar residues" evidence="10">
    <location>
        <begin position="166"/>
        <end position="178"/>
    </location>
</feature>
<dbReference type="AlphaFoldDB" id="A0A9P4TVA1"/>
<feature type="compositionally biased region" description="Basic and acidic residues" evidence="10">
    <location>
        <begin position="639"/>
        <end position="650"/>
    </location>
</feature>
<feature type="compositionally biased region" description="Basic residues" evidence="10">
    <location>
        <begin position="326"/>
        <end position="341"/>
    </location>
</feature>
<dbReference type="Gene3D" id="3.30.200.20">
    <property type="entry name" value="Phosphorylase Kinase, domain 1"/>
    <property type="match status" value="1"/>
</dbReference>
<dbReference type="PROSITE" id="PS00108">
    <property type="entry name" value="PROTEIN_KINASE_ST"/>
    <property type="match status" value="1"/>
</dbReference>
<dbReference type="SMART" id="SM00220">
    <property type="entry name" value="S_TKc"/>
    <property type="match status" value="1"/>
</dbReference>
<dbReference type="EC" id="2.7.11.1" evidence="1"/>
<dbReference type="InterPro" id="IPR017441">
    <property type="entry name" value="Protein_kinase_ATP_BS"/>
</dbReference>
<evidence type="ECO:0000256" key="4">
    <source>
        <dbReference type="ARBA" id="ARBA00022741"/>
    </source>
</evidence>
<dbReference type="GO" id="GO:0005524">
    <property type="term" value="F:ATP binding"/>
    <property type="evidence" value="ECO:0007669"/>
    <property type="project" value="UniProtKB-UniRule"/>
</dbReference>
<name>A0A9P4TVA1_9PEZI</name>
<feature type="compositionally biased region" description="Polar residues" evidence="10">
    <location>
        <begin position="78"/>
        <end position="105"/>
    </location>
</feature>
<reference evidence="12" key="1">
    <citation type="journal article" date="2020" name="Stud. Mycol.">
        <title>101 Dothideomycetes genomes: a test case for predicting lifestyles and emergence of pathogens.</title>
        <authorList>
            <person name="Haridas S."/>
            <person name="Albert R."/>
            <person name="Binder M."/>
            <person name="Bloem J."/>
            <person name="Labutti K."/>
            <person name="Salamov A."/>
            <person name="Andreopoulos B."/>
            <person name="Baker S."/>
            <person name="Barry K."/>
            <person name="Bills G."/>
            <person name="Bluhm B."/>
            <person name="Cannon C."/>
            <person name="Castanera R."/>
            <person name="Culley D."/>
            <person name="Daum C."/>
            <person name="Ezra D."/>
            <person name="Gonzalez J."/>
            <person name="Henrissat B."/>
            <person name="Kuo A."/>
            <person name="Liang C."/>
            <person name="Lipzen A."/>
            <person name="Lutzoni F."/>
            <person name="Magnuson J."/>
            <person name="Mondo S."/>
            <person name="Nolan M."/>
            <person name="Ohm R."/>
            <person name="Pangilinan J."/>
            <person name="Park H.-J."/>
            <person name="Ramirez L."/>
            <person name="Alfaro M."/>
            <person name="Sun H."/>
            <person name="Tritt A."/>
            <person name="Yoshinaga Y."/>
            <person name="Zwiers L.-H."/>
            <person name="Turgeon B."/>
            <person name="Goodwin S."/>
            <person name="Spatafora J."/>
            <person name="Crous P."/>
            <person name="Grigoriev I."/>
        </authorList>
    </citation>
    <scope>NUCLEOTIDE SEQUENCE</scope>
    <source>
        <strain evidence="12">CBS 130266</strain>
    </source>
</reference>
<evidence type="ECO:0000313" key="13">
    <source>
        <dbReference type="Proteomes" id="UP000800235"/>
    </source>
</evidence>
<evidence type="ECO:0000259" key="11">
    <source>
        <dbReference type="PROSITE" id="PS50011"/>
    </source>
</evidence>
<protein>
    <recommendedName>
        <fullName evidence="1">non-specific serine/threonine protein kinase</fullName>
        <ecNumber evidence="1">2.7.11.1</ecNumber>
    </recommendedName>
</protein>
<dbReference type="PANTHER" id="PTHR24343">
    <property type="entry name" value="SERINE/THREONINE KINASE"/>
    <property type="match status" value="1"/>
</dbReference>
<evidence type="ECO:0000256" key="5">
    <source>
        <dbReference type="ARBA" id="ARBA00022777"/>
    </source>
</evidence>
<dbReference type="Gene3D" id="1.10.510.10">
    <property type="entry name" value="Transferase(Phosphotransferase) domain 1"/>
    <property type="match status" value="1"/>
</dbReference>
<feature type="region of interest" description="Disordered" evidence="10">
    <location>
        <begin position="1"/>
        <end position="372"/>
    </location>
</feature>
<dbReference type="PROSITE" id="PS50011">
    <property type="entry name" value="PROTEIN_KINASE_DOM"/>
    <property type="match status" value="1"/>
</dbReference>
<proteinExistence type="predicted"/>
<dbReference type="Proteomes" id="UP000800235">
    <property type="component" value="Unassembled WGS sequence"/>
</dbReference>
<evidence type="ECO:0000256" key="2">
    <source>
        <dbReference type="ARBA" id="ARBA00022527"/>
    </source>
</evidence>
<keyword evidence="4 9" id="KW-0547">Nucleotide-binding</keyword>
<dbReference type="EMBL" id="MU007079">
    <property type="protein sequence ID" value="KAF2423630.1"/>
    <property type="molecule type" value="Genomic_DNA"/>
</dbReference>
<evidence type="ECO:0000256" key="6">
    <source>
        <dbReference type="ARBA" id="ARBA00022840"/>
    </source>
</evidence>